<name>A0ABW5DTP9_9PROT</name>
<protein>
    <submittedName>
        <fullName evidence="1">Uncharacterized protein</fullName>
    </submittedName>
</protein>
<organism evidence="1 2">
    <name type="scientific">Lacibacterium aquatile</name>
    <dbReference type="NCBI Taxonomy" id="1168082"/>
    <lineage>
        <taxon>Bacteria</taxon>
        <taxon>Pseudomonadati</taxon>
        <taxon>Pseudomonadota</taxon>
        <taxon>Alphaproteobacteria</taxon>
        <taxon>Rhodospirillales</taxon>
        <taxon>Rhodospirillaceae</taxon>
    </lineage>
</organism>
<evidence type="ECO:0000313" key="2">
    <source>
        <dbReference type="Proteomes" id="UP001597295"/>
    </source>
</evidence>
<sequence length="90" mass="9894">MALLALTGGGASANPLDELPVDVQVFVERADECLRWRGEDSSDEARRADITKAVRELRCAELKADFIALKADYPDQPDLMKALGEVFSLE</sequence>
<evidence type="ECO:0000313" key="1">
    <source>
        <dbReference type="EMBL" id="MFD2264307.1"/>
    </source>
</evidence>
<reference evidence="2" key="1">
    <citation type="journal article" date="2019" name="Int. J. Syst. Evol. Microbiol.">
        <title>The Global Catalogue of Microorganisms (GCM) 10K type strain sequencing project: providing services to taxonomists for standard genome sequencing and annotation.</title>
        <authorList>
            <consortium name="The Broad Institute Genomics Platform"/>
            <consortium name="The Broad Institute Genome Sequencing Center for Infectious Disease"/>
            <person name="Wu L."/>
            <person name="Ma J."/>
        </authorList>
    </citation>
    <scope>NUCLEOTIDE SEQUENCE [LARGE SCALE GENOMIC DNA]</scope>
    <source>
        <strain evidence="2">CGMCC 1.19062</strain>
    </source>
</reference>
<accession>A0ABW5DTP9</accession>
<keyword evidence="2" id="KW-1185">Reference proteome</keyword>
<dbReference type="EMBL" id="JBHUIP010000013">
    <property type="protein sequence ID" value="MFD2264307.1"/>
    <property type="molecule type" value="Genomic_DNA"/>
</dbReference>
<gene>
    <name evidence="1" type="ORF">ACFSM5_15495</name>
</gene>
<proteinExistence type="predicted"/>
<dbReference type="RefSeq" id="WP_379877380.1">
    <property type="nucleotide sequence ID" value="NZ_JBHUIP010000013.1"/>
</dbReference>
<dbReference type="Proteomes" id="UP001597295">
    <property type="component" value="Unassembled WGS sequence"/>
</dbReference>
<comment type="caution">
    <text evidence="1">The sequence shown here is derived from an EMBL/GenBank/DDBJ whole genome shotgun (WGS) entry which is preliminary data.</text>
</comment>